<name>A0AAW2ZKX7_9EUKA</name>
<protein>
    <recommendedName>
        <fullName evidence="2">Carboxypeptidase</fullName>
        <ecNumber evidence="2">3.4.16.-</ecNumber>
    </recommendedName>
</protein>
<keyword evidence="3" id="KW-1133">Transmembrane helix</keyword>
<dbReference type="EC" id="3.4.16.-" evidence="2"/>
<dbReference type="InterPro" id="IPR029058">
    <property type="entry name" value="AB_hydrolase_fold"/>
</dbReference>
<feature type="transmembrane region" description="Helical" evidence="3">
    <location>
        <begin position="595"/>
        <end position="620"/>
    </location>
</feature>
<evidence type="ECO:0000313" key="5">
    <source>
        <dbReference type="Proteomes" id="UP001431209"/>
    </source>
</evidence>
<keyword evidence="2 4" id="KW-0121">Carboxypeptidase</keyword>
<dbReference type="GO" id="GO:0004185">
    <property type="term" value="F:serine-type carboxypeptidase activity"/>
    <property type="evidence" value="ECO:0007669"/>
    <property type="project" value="UniProtKB-UniRule"/>
</dbReference>
<dbReference type="SUPFAM" id="SSF53474">
    <property type="entry name" value="alpha/beta-Hydrolases"/>
    <property type="match status" value="1"/>
</dbReference>
<sequence length="634" mass="72004">MFYMFFETTIKEKDQNTPIVLWLNGGPRCSSLLGAFVERISPYYVGNDGSMHENQYGWTKVAHLLFVDNPIGVGLSTVDNERSYAVNQKEASDDLYQLLNKFFKLHPEYAKNPFYISGESYAGKYIPNLAQKIIDKQKTPGNVVMVPKALIIGDGLIDPLVQRNIRPEQAYWSGLLSYSQLQQEDALRQQCIRHMQSGRTRERASPCETMRNFLLVSSGAVNIYDIRSYIPSNNKTTLERFINQNSFFSNVHTTRPKGTYITCNPVIYDHMQDDILINVKGMIPSLANHMRIVLFAGNFDLQDGIVGYDQMLLGMEELADSFQKSPRNLWFSSESKLVAGYEQVVDNITLVTLHGSGHYGPQAQPSNTIDMLSRIVNEKPLCLPGEKSSLLYSDLIPAEFRKHLFDKPSGQYILPCEISQLACMHLLKNCNGNGTCVDGRCQCNHDRTGHLCEIKIYEDTDTLFEQPLEPQQWYFIRADELVEPRTRIDIKLSYKPQNTTFVPTYISHSPVSLNNIRDRVCVFVSRSNIPSHHTYDVVQCVDNSNQTVDLGTWINIHSNYSSGNAYIGVLNSKAHPILFDLSYGFQSSYNKYEKLYFIIPLGVLGASFIVMTVCIIISIVRARRKSTDFSQLPQ</sequence>
<dbReference type="Gene3D" id="3.40.50.1820">
    <property type="entry name" value="alpha/beta hydrolase"/>
    <property type="match status" value="1"/>
</dbReference>
<keyword evidence="2" id="KW-0645">Protease</keyword>
<dbReference type="PROSITE" id="PS00131">
    <property type="entry name" value="CARBOXYPEPT_SER_SER"/>
    <property type="match status" value="1"/>
</dbReference>
<keyword evidence="2" id="KW-0378">Hydrolase</keyword>
<dbReference type="Proteomes" id="UP001431209">
    <property type="component" value="Unassembled WGS sequence"/>
</dbReference>
<dbReference type="Gene3D" id="2.10.25.10">
    <property type="entry name" value="Laminin"/>
    <property type="match status" value="1"/>
</dbReference>
<evidence type="ECO:0000256" key="1">
    <source>
        <dbReference type="ARBA" id="ARBA00009431"/>
    </source>
</evidence>
<organism evidence="4 5">
    <name type="scientific">Acrasis kona</name>
    <dbReference type="NCBI Taxonomy" id="1008807"/>
    <lineage>
        <taxon>Eukaryota</taxon>
        <taxon>Discoba</taxon>
        <taxon>Heterolobosea</taxon>
        <taxon>Tetramitia</taxon>
        <taxon>Eutetramitia</taxon>
        <taxon>Acrasidae</taxon>
        <taxon>Acrasis</taxon>
    </lineage>
</organism>
<dbReference type="InterPro" id="IPR018202">
    <property type="entry name" value="Ser_caboxypep_ser_AS"/>
</dbReference>
<proteinExistence type="inferred from homology"/>
<keyword evidence="3" id="KW-0472">Membrane</keyword>
<evidence type="ECO:0000313" key="4">
    <source>
        <dbReference type="EMBL" id="KAL0489344.1"/>
    </source>
</evidence>
<reference evidence="4 5" key="1">
    <citation type="submission" date="2024-03" db="EMBL/GenBank/DDBJ databases">
        <title>The Acrasis kona genome and developmental transcriptomes reveal deep origins of eukaryotic multicellular pathways.</title>
        <authorList>
            <person name="Sheikh S."/>
            <person name="Fu C.-J."/>
            <person name="Brown M.W."/>
            <person name="Baldauf S.L."/>
        </authorList>
    </citation>
    <scope>NUCLEOTIDE SEQUENCE [LARGE SCALE GENOMIC DNA]</scope>
    <source>
        <strain evidence="4 5">ATCC MYA-3509</strain>
    </source>
</reference>
<gene>
    <name evidence="4" type="ORF">AKO1_009219</name>
</gene>
<comment type="similarity">
    <text evidence="1 2">Belongs to the peptidase S10 family.</text>
</comment>
<dbReference type="GO" id="GO:0006508">
    <property type="term" value="P:proteolysis"/>
    <property type="evidence" value="ECO:0007669"/>
    <property type="project" value="UniProtKB-KW"/>
</dbReference>
<dbReference type="PANTHER" id="PTHR11802:SF449">
    <property type="entry name" value="CARBOXYPEPTIDASE"/>
    <property type="match status" value="1"/>
</dbReference>
<dbReference type="PRINTS" id="PR00724">
    <property type="entry name" value="CRBOXYPTASEC"/>
</dbReference>
<dbReference type="EMBL" id="JAOPGA020001549">
    <property type="protein sequence ID" value="KAL0489344.1"/>
    <property type="molecule type" value="Genomic_DNA"/>
</dbReference>
<accession>A0AAW2ZKX7</accession>
<evidence type="ECO:0000256" key="2">
    <source>
        <dbReference type="RuleBase" id="RU361156"/>
    </source>
</evidence>
<comment type="caution">
    <text evidence="4">The sequence shown here is derived from an EMBL/GenBank/DDBJ whole genome shotgun (WGS) entry which is preliminary data.</text>
</comment>
<keyword evidence="3" id="KW-0812">Transmembrane</keyword>
<dbReference type="PANTHER" id="PTHR11802">
    <property type="entry name" value="SERINE PROTEASE FAMILY S10 SERINE CARBOXYPEPTIDASE"/>
    <property type="match status" value="1"/>
</dbReference>
<dbReference type="AlphaFoldDB" id="A0AAW2ZKX7"/>
<keyword evidence="5" id="KW-1185">Reference proteome</keyword>
<dbReference type="Pfam" id="PF00450">
    <property type="entry name" value="Peptidase_S10"/>
    <property type="match status" value="1"/>
</dbReference>
<dbReference type="InterPro" id="IPR001563">
    <property type="entry name" value="Peptidase_S10"/>
</dbReference>
<evidence type="ECO:0000256" key="3">
    <source>
        <dbReference type="SAM" id="Phobius"/>
    </source>
</evidence>